<organism evidence="1 2">
    <name type="scientific">Coprinopsis marcescibilis</name>
    <name type="common">Agaric fungus</name>
    <name type="synonym">Psathyrella marcescibilis</name>
    <dbReference type="NCBI Taxonomy" id="230819"/>
    <lineage>
        <taxon>Eukaryota</taxon>
        <taxon>Fungi</taxon>
        <taxon>Dikarya</taxon>
        <taxon>Basidiomycota</taxon>
        <taxon>Agaricomycotina</taxon>
        <taxon>Agaricomycetes</taxon>
        <taxon>Agaricomycetidae</taxon>
        <taxon>Agaricales</taxon>
        <taxon>Agaricineae</taxon>
        <taxon>Psathyrellaceae</taxon>
        <taxon>Coprinopsis</taxon>
    </lineage>
</organism>
<evidence type="ECO:0000313" key="1">
    <source>
        <dbReference type="EMBL" id="TFK20877.1"/>
    </source>
</evidence>
<name>A0A5C3KLM4_COPMA</name>
<feature type="non-terminal residue" evidence="1">
    <location>
        <position position="286"/>
    </location>
</feature>
<sequence length="286" mass="32114">YAVPSWGPNFQESLYSLFNLAIRIIALDTFKQALTASAYSFLGTTGTHANNMDVLLKIYDHIVHYCFCLLYMKDGHNPGSVEAAGKANPQYQASGRLTKDRIKFLKHNAYPQQYQDLIDSKATSDDELDPKGSRVNGRAVCFIAKQPERSAKAEAFICKLDKLCELAAQLQSQQHTDLCVVPPANEQNISHYLAIPFGMPLDYFDPQFYNTIPHHMHAWAAVRSVTILPDPALSFTDHPDERLSDSAFNKKYLPGVLDSGYWFIDLDELDAAITAQDEDDTEENTE</sequence>
<evidence type="ECO:0000313" key="2">
    <source>
        <dbReference type="Proteomes" id="UP000307440"/>
    </source>
</evidence>
<proteinExistence type="predicted"/>
<keyword evidence="2" id="KW-1185">Reference proteome</keyword>
<dbReference type="STRING" id="230819.A0A5C3KLM4"/>
<protein>
    <submittedName>
        <fullName evidence="1">Uncharacterized protein</fullName>
    </submittedName>
</protein>
<feature type="non-terminal residue" evidence="1">
    <location>
        <position position="1"/>
    </location>
</feature>
<gene>
    <name evidence="1" type="ORF">FA15DRAFT_561144</name>
</gene>
<dbReference type="Proteomes" id="UP000307440">
    <property type="component" value="Unassembled WGS sequence"/>
</dbReference>
<reference evidence="1 2" key="1">
    <citation type="journal article" date="2019" name="Nat. Ecol. Evol.">
        <title>Megaphylogeny resolves global patterns of mushroom evolution.</title>
        <authorList>
            <person name="Varga T."/>
            <person name="Krizsan K."/>
            <person name="Foldi C."/>
            <person name="Dima B."/>
            <person name="Sanchez-Garcia M."/>
            <person name="Sanchez-Ramirez S."/>
            <person name="Szollosi G.J."/>
            <person name="Szarkandi J.G."/>
            <person name="Papp V."/>
            <person name="Albert L."/>
            <person name="Andreopoulos W."/>
            <person name="Angelini C."/>
            <person name="Antonin V."/>
            <person name="Barry K.W."/>
            <person name="Bougher N.L."/>
            <person name="Buchanan P."/>
            <person name="Buyck B."/>
            <person name="Bense V."/>
            <person name="Catcheside P."/>
            <person name="Chovatia M."/>
            <person name="Cooper J."/>
            <person name="Damon W."/>
            <person name="Desjardin D."/>
            <person name="Finy P."/>
            <person name="Geml J."/>
            <person name="Haridas S."/>
            <person name="Hughes K."/>
            <person name="Justo A."/>
            <person name="Karasinski D."/>
            <person name="Kautmanova I."/>
            <person name="Kiss B."/>
            <person name="Kocsube S."/>
            <person name="Kotiranta H."/>
            <person name="LaButti K.M."/>
            <person name="Lechner B.E."/>
            <person name="Liimatainen K."/>
            <person name="Lipzen A."/>
            <person name="Lukacs Z."/>
            <person name="Mihaltcheva S."/>
            <person name="Morgado L.N."/>
            <person name="Niskanen T."/>
            <person name="Noordeloos M.E."/>
            <person name="Ohm R.A."/>
            <person name="Ortiz-Santana B."/>
            <person name="Ovrebo C."/>
            <person name="Racz N."/>
            <person name="Riley R."/>
            <person name="Savchenko A."/>
            <person name="Shiryaev A."/>
            <person name="Soop K."/>
            <person name="Spirin V."/>
            <person name="Szebenyi C."/>
            <person name="Tomsovsky M."/>
            <person name="Tulloss R.E."/>
            <person name="Uehling J."/>
            <person name="Grigoriev I.V."/>
            <person name="Vagvolgyi C."/>
            <person name="Papp T."/>
            <person name="Martin F.M."/>
            <person name="Miettinen O."/>
            <person name="Hibbett D.S."/>
            <person name="Nagy L.G."/>
        </authorList>
    </citation>
    <scope>NUCLEOTIDE SEQUENCE [LARGE SCALE GENOMIC DNA]</scope>
    <source>
        <strain evidence="1 2">CBS 121175</strain>
    </source>
</reference>
<accession>A0A5C3KLM4</accession>
<dbReference type="EMBL" id="ML210285">
    <property type="protein sequence ID" value="TFK20877.1"/>
    <property type="molecule type" value="Genomic_DNA"/>
</dbReference>
<dbReference type="OrthoDB" id="3056461at2759"/>
<dbReference type="AlphaFoldDB" id="A0A5C3KLM4"/>